<dbReference type="AlphaFoldDB" id="S3EC47"/>
<dbReference type="KEGG" id="glz:GLAREA_05211"/>
<dbReference type="OrthoDB" id="3558968at2759"/>
<dbReference type="GeneID" id="19464265"/>
<gene>
    <name evidence="2" type="ORF">GLAREA_05211</name>
</gene>
<evidence type="ECO:0000313" key="2">
    <source>
        <dbReference type="EMBL" id="EPE35873.1"/>
    </source>
</evidence>
<reference evidence="2 3" key="1">
    <citation type="journal article" date="2013" name="BMC Genomics">
        <title>Genomics-driven discovery of the pneumocandin biosynthetic gene cluster in the fungus Glarea lozoyensis.</title>
        <authorList>
            <person name="Chen L."/>
            <person name="Yue Q."/>
            <person name="Zhang X."/>
            <person name="Xiang M."/>
            <person name="Wang C."/>
            <person name="Li S."/>
            <person name="Che Y."/>
            <person name="Ortiz-Lopez F.J."/>
            <person name="Bills G.F."/>
            <person name="Liu X."/>
            <person name="An Z."/>
        </authorList>
    </citation>
    <scope>NUCLEOTIDE SEQUENCE [LARGE SCALE GENOMIC DNA]</scope>
    <source>
        <strain evidence="3">ATCC 20868 / MF5171</strain>
    </source>
</reference>
<evidence type="ECO:0000256" key="1">
    <source>
        <dbReference type="SAM" id="MobiDB-lite"/>
    </source>
</evidence>
<feature type="compositionally biased region" description="Basic and acidic residues" evidence="1">
    <location>
        <begin position="9"/>
        <end position="23"/>
    </location>
</feature>
<accession>S3EC47</accession>
<keyword evidence="3" id="KW-1185">Reference proteome</keyword>
<name>S3EC47_GLAL2</name>
<organism evidence="2 3">
    <name type="scientific">Glarea lozoyensis (strain ATCC 20868 / MF5171)</name>
    <dbReference type="NCBI Taxonomy" id="1116229"/>
    <lineage>
        <taxon>Eukaryota</taxon>
        <taxon>Fungi</taxon>
        <taxon>Dikarya</taxon>
        <taxon>Ascomycota</taxon>
        <taxon>Pezizomycotina</taxon>
        <taxon>Leotiomycetes</taxon>
        <taxon>Helotiales</taxon>
        <taxon>Helotiaceae</taxon>
        <taxon>Glarea</taxon>
    </lineage>
</organism>
<evidence type="ECO:0000313" key="3">
    <source>
        <dbReference type="Proteomes" id="UP000016922"/>
    </source>
</evidence>
<dbReference type="EMBL" id="KE145353">
    <property type="protein sequence ID" value="EPE35873.1"/>
    <property type="molecule type" value="Genomic_DNA"/>
</dbReference>
<proteinExistence type="predicted"/>
<dbReference type="HOGENOM" id="CLU_1475578_0_0_1"/>
<sequence length="193" mass="22778">MSYQTRSNTRIEQEKRREYGTPKKTEFFKAWDARQPGEGVGTIAKQERVSRTAGQRWLKERGLYGDIAKRKSRRYAQKLGPKPKVPPTLAKDLVNPKTNPVRDKTYGTMATHFEINAHPRTIERSVKSNTKNARRYKQAYRKKEISKKNRDKRTEYGFEHRQKKLPDFWTTIVFTDEAHLDPTSYLQGYILRE</sequence>
<dbReference type="RefSeq" id="XP_008076691.1">
    <property type="nucleotide sequence ID" value="XM_008078500.1"/>
</dbReference>
<protein>
    <submittedName>
        <fullName evidence="2">Uncharacterized protein</fullName>
    </submittedName>
</protein>
<dbReference type="Proteomes" id="UP000016922">
    <property type="component" value="Unassembled WGS sequence"/>
</dbReference>
<feature type="region of interest" description="Disordered" evidence="1">
    <location>
        <begin position="1"/>
        <end position="23"/>
    </location>
</feature>